<evidence type="ECO:0000313" key="2">
    <source>
        <dbReference type="Proteomes" id="UP001196413"/>
    </source>
</evidence>
<organism evidence="1 2">
    <name type="scientific">Parelaphostrongylus tenuis</name>
    <name type="common">Meningeal worm</name>
    <dbReference type="NCBI Taxonomy" id="148309"/>
    <lineage>
        <taxon>Eukaryota</taxon>
        <taxon>Metazoa</taxon>
        <taxon>Ecdysozoa</taxon>
        <taxon>Nematoda</taxon>
        <taxon>Chromadorea</taxon>
        <taxon>Rhabditida</taxon>
        <taxon>Rhabditina</taxon>
        <taxon>Rhabditomorpha</taxon>
        <taxon>Strongyloidea</taxon>
        <taxon>Metastrongylidae</taxon>
        <taxon>Parelaphostrongylus</taxon>
    </lineage>
</organism>
<reference evidence="1" key="1">
    <citation type="submission" date="2021-06" db="EMBL/GenBank/DDBJ databases">
        <title>Parelaphostrongylus tenuis whole genome reference sequence.</title>
        <authorList>
            <person name="Garwood T.J."/>
            <person name="Larsen P.A."/>
            <person name="Fountain-Jones N.M."/>
            <person name="Garbe J.R."/>
            <person name="Macchietto M.G."/>
            <person name="Kania S.A."/>
            <person name="Gerhold R.W."/>
            <person name="Richards J.E."/>
            <person name="Wolf T.M."/>
        </authorList>
    </citation>
    <scope>NUCLEOTIDE SEQUENCE</scope>
    <source>
        <strain evidence="1">MNPRO001-30</strain>
        <tissue evidence="1">Meninges</tissue>
    </source>
</reference>
<evidence type="ECO:0000313" key="1">
    <source>
        <dbReference type="EMBL" id="KAJ1369585.1"/>
    </source>
</evidence>
<protein>
    <submittedName>
        <fullName evidence="1">Uncharacterized protein</fullName>
    </submittedName>
</protein>
<accession>A0AAD5R4Y1</accession>
<comment type="caution">
    <text evidence="1">The sequence shown here is derived from an EMBL/GenBank/DDBJ whole genome shotgun (WGS) entry which is preliminary data.</text>
</comment>
<proteinExistence type="predicted"/>
<dbReference type="Proteomes" id="UP001196413">
    <property type="component" value="Unassembled WGS sequence"/>
</dbReference>
<gene>
    <name evidence="1" type="ORF">KIN20_031074</name>
</gene>
<dbReference type="AlphaFoldDB" id="A0AAD5R4Y1"/>
<dbReference type="EMBL" id="JAHQIW010006612">
    <property type="protein sequence ID" value="KAJ1369585.1"/>
    <property type="molecule type" value="Genomic_DNA"/>
</dbReference>
<sequence length="99" mass="10863">MAVDLNHSLKLKKHVKSFSIQRSRNGTLGRSGILQNDKRMSCTMVVDSLKKPCYLSVGPPTQLMMGLTLNTDGSLDITSSPDTNFCVFISKYKTGHVGD</sequence>
<name>A0AAD5R4Y1_PARTN</name>
<keyword evidence="2" id="KW-1185">Reference proteome</keyword>